<dbReference type="PIRSF" id="PIRSF000521">
    <property type="entry name" value="Transaminase_4ab_Lys_Orn"/>
    <property type="match status" value="1"/>
</dbReference>
<comment type="similarity">
    <text evidence="2 5">Belongs to the class-III pyridoxal-phosphate-dependent aminotransferase family.</text>
</comment>
<dbReference type="EMBL" id="CP071090">
    <property type="protein sequence ID" value="QSQ18754.1"/>
    <property type="molecule type" value="Genomic_DNA"/>
</dbReference>
<name>A0ABX7NMP6_9BACT</name>
<reference evidence="6 7" key="1">
    <citation type="submission" date="2021-02" db="EMBL/GenBank/DDBJ databases">
        <title>De Novo genome assembly of isolated myxobacteria.</title>
        <authorList>
            <person name="Stevens D.C."/>
        </authorList>
    </citation>
    <scope>NUCLEOTIDE SEQUENCE [LARGE SCALE GENOMIC DNA]</scope>
    <source>
        <strain evidence="7">SCPEA02</strain>
    </source>
</reference>
<keyword evidence="3 6" id="KW-0032">Aminotransferase</keyword>
<keyword evidence="4 5" id="KW-0663">Pyridoxal phosphate</keyword>
<dbReference type="NCBIfam" id="NF004426">
    <property type="entry name" value="PRK05769.1"/>
    <property type="match status" value="1"/>
</dbReference>
<dbReference type="PANTHER" id="PTHR11986:SF58">
    <property type="entry name" value="LEUCINE_METHIONINE RACEMASE"/>
    <property type="match status" value="1"/>
</dbReference>
<dbReference type="RefSeq" id="WP_206720342.1">
    <property type="nucleotide sequence ID" value="NZ_CP071090.1"/>
</dbReference>
<evidence type="ECO:0000256" key="4">
    <source>
        <dbReference type="ARBA" id="ARBA00022898"/>
    </source>
</evidence>
<dbReference type="GO" id="GO:0008483">
    <property type="term" value="F:transaminase activity"/>
    <property type="evidence" value="ECO:0007669"/>
    <property type="project" value="UniProtKB-KW"/>
</dbReference>
<dbReference type="Gene3D" id="3.40.640.10">
    <property type="entry name" value="Type I PLP-dependent aspartate aminotransferase-like (Major domain)"/>
    <property type="match status" value="1"/>
</dbReference>
<dbReference type="CDD" id="cd00610">
    <property type="entry name" value="OAT_like"/>
    <property type="match status" value="1"/>
</dbReference>
<dbReference type="InterPro" id="IPR015424">
    <property type="entry name" value="PyrdxlP-dep_Trfase"/>
</dbReference>
<dbReference type="InterPro" id="IPR049704">
    <property type="entry name" value="Aminotrans_3_PPA_site"/>
</dbReference>
<dbReference type="PROSITE" id="PS00600">
    <property type="entry name" value="AA_TRANSFER_CLASS_3"/>
    <property type="match status" value="1"/>
</dbReference>
<keyword evidence="3 6" id="KW-0808">Transferase</keyword>
<dbReference type="Gene3D" id="3.90.1150.10">
    <property type="entry name" value="Aspartate Aminotransferase, domain 1"/>
    <property type="match status" value="1"/>
</dbReference>
<evidence type="ECO:0000256" key="2">
    <source>
        <dbReference type="ARBA" id="ARBA00008954"/>
    </source>
</evidence>
<evidence type="ECO:0000313" key="7">
    <source>
        <dbReference type="Proteomes" id="UP000662747"/>
    </source>
</evidence>
<dbReference type="Pfam" id="PF00202">
    <property type="entry name" value="Aminotran_3"/>
    <property type="match status" value="1"/>
</dbReference>
<dbReference type="SUPFAM" id="SSF53383">
    <property type="entry name" value="PLP-dependent transferases"/>
    <property type="match status" value="1"/>
</dbReference>
<evidence type="ECO:0000256" key="1">
    <source>
        <dbReference type="ARBA" id="ARBA00001933"/>
    </source>
</evidence>
<dbReference type="InterPro" id="IPR015421">
    <property type="entry name" value="PyrdxlP-dep_Trfase_major"/>
</dbReference>
<evidence type="ECO:0000313" key="6">
    <source>
        <dbReference type="EMBL" id="QSQ18754.1"/>
    </source>
</evidence>
<organism evidence="6 7">
    <name type="scientific">Pyxidicoccus parkwayensis</name>
    <dbReference type="NCBI Taxonomy" id="2813578"/>
    <lineage>
        <taxon>Bacteria</taxon>
        <taxon>Pseudomonadati</taxon>
        <taxon>Myxococcota</taxon>
        <taxon>Myxococcia</taxon>
        <taxon>Myxococcales</taxon>
        <taxon>Cystobacterineae</taxon>
        <taxon>Myxococcaceae</taxon>
        <taxon>Pyxidicoccus</taxon>
    </lineage>
</organism>
<dbReference type="InterPro" id="IPR050103">
    <property type="entry name" value="Class-III_PLP-dep_AT"/>
</dbReference>
<protein>
    <submittedName>
        <fullName evidence="6">Acetyl ornithine aminotransferase family protein</fullName>
    </submittedName>
</protein>
<dbReference type="InterPro" id="IPR015422">
    <property type="entry name" value="PyrdxlP-dep_Trfase_small"/>
</dbReference>
<dbReference type="Proteomes" id="UP000662747">
    <property type="component" value="Chromosome"/>
</dbReference>
<evidence type="ECO:0000256" key="5">
    <source>
        <dbReference type="RuleBase" id="RU003560"/>
    </source>
</evidence>
<sequence length="457" mass="48988">MSKLYPEVKVAPPGPNAQAIIAMDQRHSSPSYIKEYPLVVERGEGPWVYDVDGNRFLDFMAGIAVASTGHSHPTVVKAIHEAADRFLHICGTDFYYDAFSRLCARLASYLPEMGPKRVFLTNSGTEAVEGALKLARHHTRRQYVVAFKGGFHGRTYGALSLNSSKVAQRAFFGPLLPGVIHIPYATPYRCPNGCAPNACGDACNPALALEREWFVNHVDPREVAAVIVEPILGEGGYVVPPAGFLQHLRRICDAHGILLIFDEVQSGIGRTGKMFAAEHFGVMPDILLSAKGIASGMPLGAIIARESVMTWPRGSHGSTYGGNPVCCAAALATLDVVEGLLDSVSATGERLQHGLRELQARYAVIGDVRGVGLMVGAEFVEPGTREPAGAYVAALEQLAFRKGLLLLSCGKSTIRFAPPLVVGEHEVAVMLRILEECLRELPLTASSPNAAVAGVKL</sequence>
<evidence type="ECO:0000256" key="3">
    <source>
        <dbReference type="ARBA" id="ARBA00022576"/>
    </source>
</evidence>
<gene>
    <name evidence="6" type="ORF">JY651_25680</name>
</gene>
<proteinExistence type="inferred from homology"/>
<dbReference type="InterPro" id="IPR005814">
    <property type="entry name" value="Aminotrans_3"/>
</dbReference>
<dbReference type="PANTHER" id="PTHR11986">
    <property type="entry name" value="AMINOTRANSFERASE CLASS III"/>
    <property type="match status" value="1"/>
</dbReference>
<accession>A0ABX7NMP6</accession>
<comment type="cofactor">
    <cofactor evidence="1">
        <name>pyridoxal 5'-phosphate</name>
        <dbReference type="ChEBI" id="CHEBI:597326"/>
    </cofactor>
</comment>
<keyword evidence="7" id="KW-1185">Reference proteome</keyword>